<protein>
    <recommendedName>
        <fullName evidence="3">Protein CcmA, bactofilin family</fullName>
    </recommendedName>
</protein>
<gene>
    <name evidence="1" type="ORF">QPK24_21520</name>
</gene>
<dbReference type="RefSeq" id="WP_285744570.1">
    <property type="nucleotide sequence ID" value="NZ_CP127162.1"/>
</dbReference>
<organism evidence="1 2">
    <name type="scientific">Paenibacillus polygoni</name>
    <dbReference type="NCBI Taxonomy" id="3050112"/>
    <lineage>
        <taxon>Bacteria</taxon>
        <taxon>Bacillati</taxon>
        <taxon>Bacillota</taxon>
        <taxon>Bacilli</taxon>
        <taxon>Bacillales</taxon>
        <taxon>Paenibacillaceae</taxon>
        <taxon>Paenibacillus</taxon>
    </lineage>
</organism>
<evidence type="ECO:0008006" key="3">
    <source>
        <dbReference type="Google" id="ProtNLM"/>
    </source>
</evidence>
<keyword evidence="2" id="KW-1185">Reference proteome</keyword>
<evidence type="ECO:0000313" key="2">
    <source>
        <dbReference type="Proteomes" id="UP001236415"/>
    </source>
</evidence>
<dbReference type="Proteomes" id="UP001236415">
    <property type="component" value="Chromosome"/>
</dbReference>
<dbReference type="EMBL" id="CP127162">
    <property type="protein sequence ID" value="WIV18873.1"/>
    <property type="molecule type" value="Genomic_DNA"/>
</dbReference>
<evidence type="ECO:0000313" key="1">
    <source>
        <dbReference type="EMBL" id="WIV18873.1"/>
    </source>
</evidence>
<proteinExistence type="predicted"/>
<accession>A0ABY8X1I9</accession>
<name>A0ABY8X1I9_9BACL</name>
<sequence length="239" mass="25933">MDKDIKITGNGSSGGGIVRNVKIVGEGVIHSDVESQYFKCTGTAAVNGHLRSNQIKLTGSLHVQGDVYGDSIKTSGQFEVGGKLEVRHVKLNGDTVVKRSIHSEHFKAFGSVRLHGDCSAEQLRIKGAIQTEGMLNAEHIDIGLYGLCKVAEIGGHKIEIKRTLMSSLFHMFNPKRQSDLIADTIEGDVLHLEHTEAKVVRGRKVYIGPGCRIGLVEYSESCKKHSDAVTEVCNQIGSL</sequence>
<reference evidence="1 2" key="1">
    <citation type="submission" date="2023-06" db="EMBL/GenBank/DDBJ databases">
        <title>Paenibacillus polygonum sp. nov., an endophytic bacterium, isolated from Polygonum lapathifolium L. in Nanji Wetland National Nature Reserve, South of Poyang Lake, Jiangxi Province, China.</title>
        <authorList>
            <person name="Yu Z."/>
        </authorList>
    </citation>
    <scope>NUCLEOTIDE SEQUENCE [LARGE SCALE GENOMIC DNA]</scope>
    <source>
        <strain evidence="1 2">C31</strain>
    </source>
</reference>